<feature type="domain" description="Type II secretion system protein GspG C-terminal" evidence="6">
    <location>
        <begin position="42"/>
        <end position="80"/>
    </location>
</feature>
<keyword evidence="5" id="KW-0472">Membrane</keyword>
<dbReference type="SUPFAM" id="SSF54523">
    <property type="entry name" value="Pili subunits"/>
    <property type="match status" value="1"/>
</dbReference>
<evidence type="ECO:0000256" key="1">
    <source>
        <dbReference type="ARBA" id="ARBA00004167"/>
    </source>
</evidence>
<evidence type="ECO:0000256" key="2">
    <source>
        <dbReference type="ARBA" id="ARBA00022481"/>
    </source>
</evidence>
<dbReference type="InterPro" id="IPR045584">
    <property type="entry name" value="Pilin-like"/>
</dbReference>
<comment type="caution">
    <text evidence="7">The sequence shown here is derived from an EMBL/GenBank/DDBJ whole genome shotgun (WGS) entry which is preliminary data.</text>
</comment>
<dbReference type="PRINTS" id="PR00813">
    <property type="entry name" value="BCTERIALGSPG"/>
</dbReference>
<proteinExistence type="predicted"/>
<keyword evidence="2" id="KW-0488">Methylation</keyword>
<evidence type="ECO:0000313" key="8">
    <source>
        <dbReference type="Proteomes" id="UP001605989"/>
    </source>
</evidence>
<keyword evidence="3" id="KW-0812">Transmembrane</keyword>
<evidence type="ECO:0000259" key="6">
    <source>
        <dbReference type="Pfam" id="PF08334"/>
    </source>
</evidence>
<dbReference type="PANTHER" id="PTHR30093">
    <property type="entry name" value="GENERAL SECRETION PATHWAY PROTEIN G"/>
    <property type="match status" value="1"/>
</dbReference>
<protein>
    <submittedName>
        <fullName evidence="7">Competence type IV pilus major pilin ComGC</fullName>
    </submittedName>
</protein>
<evidence type="ECO:0000313" key="7">
    <source>
        <dbReference type="EMBL" id="MFG6273615.1"/>
    </source>
</evidence>
<dbReference type="Proteomes" id="UP001605989">
    <property type="component" value="Unassembled WGS sequence"/>
</dbReference>
<name>A0ABW7DR85_9FIRM</name>
<dbReference type="RefSeq" id="WP_257536583.1">
    <property type="nucleotide sequence ID" value="NZ_CP011940.1"/>
</dbReference>
<sequence length="125" mass="13701">MYSMAKKWRHPVRNGFSLLEMLIVVSIILVIATMAVPKFSSAGDKANKAKIQADLRTISNAAAVYQFDTGAYPDTVETLAEKEYLEFVPKPPTGAEKYSIADGVVRVTLNGVTYTSRNPEGTNNE</sequence>
<accession>A0ABW7DR85</accession>
<evidence type="ECO:0000256" key="5">
    <source>
        <dbReference type="ARBA" id="ARBA00023136"/>
    </source>
</evidence>
<dbReference type="InterPro" id="IPR013545">
    <property type="entry name" value="T2SS_protein-GspG_C"/>
</dbReference>
<dbReference type="EMBL" id="JBIEKR010000008">
    <property type="protein sequence ID" value="MFG6273615.1"/>
    <property type="molecule type" value="Genomic_DNA"/>
</dbReference>
<evidence type="ECO:0000256" key="3">
    <source>
        <dbReference type="ARBA" id="ARBA00022692"/>
    </source>
</evidence>
<dbReference type="NCBIfam" id="TIGR02532">
    <property type="entry name" value="IV_pilin_GFxxxE"/>
    <property type="match status" value="1"/>
</dbReference>
<reference evidence="7 8" key="1">
    <citation type="submission" date="2024-10" db="EMBL/GenBank/DDBJ databases">
        <authorList>
            <person name="Sang B.-I."/>
            <person name="Prabhaharan D."/>
        </authorList>
    </citation>
    <scope>NUCLEOTIDE SEQUENCE [LARGE SCALE GENOMIC DNA]</scope>
    <source>
        <strain evidence="7 8">MH</strain>
    </source>
</reference>
<dbReference type="InterPro" id="IPR000983">
    <property type="entry name" value="Bac_GSPG_pilin"/>
</dbReference>
<evidence type="ECO:0000256" key="4">
    <source>
        <dbReference type="ARBA" id="ARBA00022989"/>
    </source>
</evidence>
<comment type="subcellular location">
    <subcellularLocation>
        <location evidence="1">Membrane</location>
        <topology evidence="1">Single-pass membrane protein</topology>
    </subcellularLocation>
</comment>
<gene>
    <name evidence="7" type="ORF">ACGTZG_10470</name>
</gene>
<keyword evidence="4" id="KW-1133">Transmembrane helix</keyword>
<keyword evidence="8" id="KW-1185">Reference proteome</keyword>
<dbReference type="InterPro" id="IPR012902">
    <property type="entry name" value="N_methyl_site"/>
</dbReference>
<dbReference type="PANTHER" id="PTHR30093:SF44">
    <property type="entry name" value="TYPE II SECRETION SYSTEM CORE PROTEIN G"/>
    <property type="match status" value="1"/>
</dbReference>
<dbReference type="Pfam" id="PF08334">
    <property type="entry name" value="T2SSG"/>
    <property type="match status" value="1"/>
</dbReference>
<dbReference type="Gene3D" id="3.30.700.10">
    <property type="entry name" value="Glycoprotein, Type 4 Pilin"/>
    <property type="match status" value="1"/>
</dbReference>
<organism evidence="7 8">
    <name type="scientific">Megasphaera hexanoica</name>
    <dbReference type="NCBI Taxonomy" id="1675036"/>
    <lineage>
        <taxon>Bacteria</taxon>
        <taxon>Bacillati</taxon>
        <taxon>Bacillota</taxon>
        <taxon>Negativicutes</taxon>
        <taxon>Veillonellales</taxon>
        <taxon>Veillonellaceae</taxon>
        <taxon>Megasphaera</taxon>
    </lineage>
</organism>
<dbReference type="Pfam" id="PF07963">
    <property type="entry name" value="N_methyl"/>
    <property type="match status" value="1"/>
</dbReference>